<evidence type="ECO:0000256" key="3">
    <source>
        <dbReference type="ARBA" id="ARBA00022475"/>
    </source>
</evidence>
<comment type="subcellular location">
    <subcellularLocation>
        <location evidence="1">Cell membrane</location>
        <topology evidence="1">Multi-pass membrane protein</topology>
    </subcellularLocation>
</comment>
<dbReference type="STRING" id="1193518.BN13_160034"/>
<dbReference type="GO" id="GO:0005886">
    <property type="term" value="C:plasma membrane"/>
    <property type="evidence" value="ECO:0007669"/>
    <property type="project" value="UniProtKB-SubCell"/>
</dbReference>
<comment type="caution">
    <text evidence="9">The sequence shown here is derived from an EMBL/GenBank/DDBJ whole genome shotgun (WGS) entry which is preliminary data.</text>
</comment>
<dbReference type="EMBL" id="CAJC01000068">
    <property type="protein sequence ID" value="CCI52352.1"/>
    <property type="molecule type" value="Genomic_DNA"/>
</dbReference>
<feature type="transmembrane region" description="Helical" evidence="7">
    <location>
        <begin position="160"/>
        <end position="181"/>
    </location>
</feature>
<dbReference type="OrthoDB" id="4855277at2"/>
<keyword evidence="2" id="KW-0813">Transport</keyword>
<dbReference type="Gene3D" id="1.20.1250.20">
    <property type="entry name" value="MFS general substrate transporter like domains"/>
    <property type="match status" value="1"/>
</dbReference>
<dbReference type="Proteomes" id="UP000035720">
    <property type="component" value="Unassembled WGS sequence"/>
</dbReference>
<evidence type="ECO:0000256" key="5">
    <source>
        <dbReference type="ARBA" id="ARBA00022989"/>
    </source>
</evidence>
<feature type="transmembrane region" description="Helical" evidence="7">
    <location>
        <begin position="339"/>
        <end position="359"/>
    </location>
</feature>
<keyword evidence="4 7" id="KW-0812">Transmembrane</keyword>
<feature type="transmembrane region" description="Helical" evidence="7">
    <location>
        <begin position="213"/>
        <end position="230"/>
    </location>
</feature>
<evidence type="ECO:0000313" key="9">
    <source>
        <dbReference type="EMBL" id="CCI52352.1"/>
    </source>
</evidence>
<keyword evidence="3" id="KW-1003">Cell membrane</keyword>
<dbReference type="InterPro" id="IPR036259">
    <property type="entry name" value="MFS_trans_sf"/>
</dbReference>
<dbReference type="AlphaFoldDB" id="A0A077MBY2"/>
<reference evidence="9 10" key="1">
    <citation type="journal article" date="2013" name="ISME J.">
        <title>A metabolic model for members of the genus Tetrasphaera involved in enhanced biological phosphorus removal.</title>
        <authorList>
            <person name="Kristiansen R."/>
            <person name="Nguyen H.T.T."/>
            <person name="Saunders A.M."/>
            <person name="Nielsen J.L."/>
            <person name="Wimmer R."/>
            <person name="Le V.Q."/>
            <person name="McIlroy S.J."/>
            <person name="Petrovski S."/>
            <person name="Seviour R.J."/>
            <person name="Calteau A."/>
            <person name="Nielsen K.L."/>
            <person name="Nielsen P.H."/>
        </authorList>
    </citation>
    <scope>NUCLEOTIDE SEQUENCE [LARGE SCALE GENOMIC DNA]</scope>
    <source>
        <strain evidence="9 10">Ben 74</strain>
    </source>
</reference>
<evidence type="ECO:0000256" key="4">
    <source>
        <dbReference type="ARBA" id="ARBA00022692"/>
    </source>
</evidence>
<dbReference type="SUPFAM" id="SSF103473">
    <property type="entry name" value="MFS general substrate transporter"/>
    <property type="match status" value="1"/>
</dbReference>
<feature type="transmembrane region" description="Helical" evidence="7">
    <location>
        <begin position="128"/>
        <end position="148"/>
    </location>
</feature>
<dbReference type="RefSeq" id="WP_048544738.1">
    <property type="nucleotide sequence ID" value="NZ_HF571038.1"/>
</dbReference>
<evidence type="ECO:0000256" key="2">
    <source>
        <dbReference type="ARBA" id="ARBA00022448"/>
    </source>
</evidence>
<evidence type="ECO:0000259" key="8">
    <source>
        <dbReference type="PROSITE" id="PS50850"/>
    </source>
</evidence>
<dbReference type="PANTHER" id="PTHR23517">
    <property type="entry name" value="RESISTANCE PROTEIN MDTM, PUTATIVE-RELATED-RELATED"/>
    <property type="match status" value="1"/>
</dbReference>
<feature type="transmembrane region" description="Helical" evidence="7">
    <location>
        <begin position="69"/>
        <end position="87"/>
    </location>
</feature>
<dbReference type="PANTHER" id="PTHR23517:SF2">
    <property type="entry name" value="MULTIDRUG RESISTANCE PROTEIN MDTH"/>
    <property type="match status" value="1"/>
</dbReference>
<protein>
    <submittedName>
        <fullName evidence="9">Putative integral membrane protein</fullName>
    </submittedName>
</protein>
<evidence type="ECO:0000256" key="7">
    <source>
        <dbReference type="SAM" id="Phobius"/>
    </source>
</evidence>
<accession>A0A077MBY2</accession>
<evidence type="ECO:0000313" key="10">
    <source>
        <dbReference type="Proteomes" id="UP000035720"/>
    </source>
</evidence>
<proteinExistence type="predicted"/>
<dbReference type="Pfam" id="PF07690">
    <property type="entry name" value="MFS_1"/>
    <property type="match status" value="1"/>
</dbReference>
<dbReference type="InterPro" id="IPR011701">
    <property type="entry name" value="MFS"/>
</dbReference>
<dbReference type="InterPro" id="IPR050171">
    <property type="entry name" value="MFS_Transporters"/>
</dbReference>
<keyword evidence="6 7" id="KW-0472">Membrane</keyword>
<name>A0A077MBY2_9MICO</name>
<feature type="transmembrane region" description="Helical" evidence="7">
    <location>
        <begin position="305"/>
        <end position="327"/>
    </location>
</feature>
<keyword evidence="10" id="KW-1185">Reference proteome</keyword>
<feature type="domain" description="Major facilitator superfamily (MFS) profile" evidence="8">
    <location>
        <begin position="1"/>
        <end position="400"/>
    </location>
</feature>
<dbReference type="PROSITE" id="PS50850">
    <property type="entry name" value="MFS"/>
    <property type="match status" value="1"/>
</dbReference>
<evidence type="ECO:0000256" key="1">
    <source>
        <dbReference type="ARBA" id="ARBA00004651"/>
    </source>
</evidence>
<feature type="transmembrane region" description="Helical" evidence="7">
    <location>
        <begin position="281"/>
        <end position="299"/>
    </location>
</feature>
<feature type="transmembrane region" description="Helical" evidence="7">
    <location>
        <begin position="250"/>
        <end position="269"/>
    </location>
</feature>
<organism evidence="9 10">
    <name type="scientific">Nostocoides jenkinsii Ben 74</name>
    <dbReference type="NCBI Taxonomy" id="1193518"/>
    <lineage>
        <taxon>Bacteria</taxon>
        <taxon>Bacillati</taxon>
        <taxon>Actinomycetota</taxon>
        <taxon>Actinomycetes</taxon>
        <taxon>Micrococcales</taxon>
        <taxon>Intrasporangiaceae</taxon>
        <taxon>Nostocoides</taxon>
    </lineage>
</organism>
<feature type="transmembrane region" description="Helical" evidence="7">
    <location>
        <begin position="34"/>
        <end position="57"/>
    </location>
</feature>
<feature type="transmembrane region" description="Helical" evidence="7">
    <location>
        <begin position="93"/>
        <end position="116"/>
    </location>
</feature>
<feature type="transmembrane region" description="Helical" evidence="7">
    <location>
        <begin position="365"/>
        <end position="391"/>
    </location>
</feature>
<gene>
    <name evidence="9" type="ORF">BN13_160034</name>
</gene>
<evidence type="ECO:0000256" key="6">
    <source>
        <dbReference type="ARBA" id="ARBA00023136"/>
    </source>
</evidence>
<dbReference type="InterPro" id="IPR020846">
    <property type="entry name" value="MFS_dom"/>
</dbReference>
<keyword evidence="5 7" id="KW-1133">Transmembrane helix</keyword>
<sequence length="423" mass="43291">MRVRLLILASAVAMLGWGAVLPYQYAYAAQARGWGGLVAAVASTLFSVGALIAAPVGGRLADRFDPVRVAVGAKIAATIAMGTLIWADSPTAFLAGMFAFGLGVTAAGPAQSVLVLRWVPDTDRRRVFAWQFTGAALGMAIGAFAAGFVVDLSSANGLDWAFAAGALGFLLSGGLIAAAGWRAPVGAAYDLGEDPTPTVTGLAAIRAIWAVPALRWTALVTVTLALGFYAQFESGLPAYALTDLHVSAKAVGLAAAVNSLVIIALQMVMIRLTGKRSGPTLLMIVGGIWATSWMLLGSAQLAPELAAAIFVTTFGVFAVGETMYAPILNPLTAQLAPEGLVGTTLGVFTALQTGISATGPLLAGVLLGAGLSGVFLGLHLLISLAAVGAAWRLRMVIRRPASPVTEGVTSPVDQQQRVLGLRS</sequence>
<dbReference type="GO" id="GO:0022857">
    <property type="term" value="F:transmembrane transporter activity"/>
    <property type="evidence" value="ECO:0007669"/>
    <property type="project" value="InterPro"/>
</dbReference>